<dbReference type="InterPro" id="IPR003595">
    <property type="entry name" value="Tyr_Pase_cat"/>
</dbReference>
<protein>
    <recommendedName>
        <fullName evidence="1">protein-tyrosine-phosphatase</fullName>
        <ecNumber evidence="1">3.1.3.48</ecNumber>
    </recommendedName>
</protein>
<dbReference type="PANTHER" id="PTHR16222">
    <property type="entry name" value="ADP-RIBOSYLGLYCOHYDROLASE"/>
    <property type="match status" value="1"/>
</dbReference>
<dbReference type="SMART" id="SM00404">
    <property type="entry name" value="PTPc_motif"/>
    <property type="match status" value="1"/>
</dbReference>
<feature type="domain" description="Tyrosine specific protein phosphatases" evidence="4">
    <location>
        <begin position="136"/>
        <end position="207"/>
    </location>
</feature>
<feature type="binding site" evidence="3">
    <location>
        <position position="476"/>
    </location>
    <ligand>
        <name>Mg(2+)</name>
        <dbReference type="ChEBI" id="CHEBI:18420"/>
        <label>1</label>
    </ligand>
</feature>
<dbReference type="PANTHER" id="PTHR16222:SF12">
    <property type="entry name" value="ADP-RIBOSYLGLYCOHYDROLASE-RELATED"/>
    <property type="match status" value="1"/>
</dbReference>
<evidence type="ECO:0000313" key="7">
    <source>
        <dbReference type="Proteomes" id="UP000008070"/>
    </source>
</evidence>
<dbReference type="EMBL" id="FP103042">
    <property type="protein sequence ID" value="CAX23502.1"/>
    <property type="molecule type" value="Genomic_DNA"/>
</dbReference>
<dbReference type="InterPro" id="IPR001763">
    <property type="entry name" value="Rhodanese-like_dom"/>
</dbReference>
<dbReference type="InterPro" id="IPR036705">
    <property type="entry name" value="Ribosyl_crysJ1_sf"/>
</dbReference>
<evidence type="ECO:0000313" key="6">
    <source>
        <dbReference type="EMBL" id="CAX23502.1"/>
    </source>
</evidence>
<organism evidence="6 7">
    <name type="scientific">Methylorubrum extorquens (strain DSM 6343 / CIP 106787 / DM4)</name>
    <name type="common">Methylobacterium extorquens</name>
    <dbReference type="NCBI Taxonomy" id="661410"/>
    <lineage>
        <taxon>Bacteria</taxon>
        <taxon>Pseudomonadati</taxon>
        <taxon>Pseudomonadota</taxon>
        <taxon>Alphaproteobacteria</taxon>
        <taxon>Hyphomicrobiales</taxon>
        <taxon>Methylobacteriaceae</taxon>
        <taxon>Methylorubrum</taxon>
    </lineage>
</organism>
<dbReference type="HOGENOM" id="CLU_551960_0_0_5"/>
<evidence type="ECO:0000256" key="2">
    <source>
        <dbReference type="ARBA" id="ARBA00022801"/>
    </source>
</evidence>
<dbReference type="CDD" id="cd14505">
    <property type="entry name" value="CDKN3-like"/>
    <property type="match status" value="1"/>
</dbReference>
<sequence length="524" mass="56992">MEKACLRVINYVEAYMSKERSTAFSTLFGCHSQANHRTSLSHPLRIAIIPAGDGLGKIGVTFCPGKVQTDGATGSWNRDLATDIRAISDWGATTLVTLIEDDEIEALQVDGIGGECQRHGIEWLHLPIPDVSTPTDEFEAAWAKVGEGLRLRLRNGFNVVAHCKGGLGRAGTIAARLLVELGADPKDAIQRVREARPGAIETVEQERHVQVQRPIPERLPSTTLDAIRDRALGALVGLAVGDAVGTTVEFRHRGTFNPVTDMVGGGPFNLRPGEWTDDTSMALCLAECLLARDGLDERDLLERFCRWFRNGENSVTGHCFDIGNVTATALTHFERTEDVHAGPIDRMTAGNGSLMRLSPVAIRYWNDPDRLKNAARRQSYTTHGAQEAVDACEAFSAILVSAIQGKPLTDVLSASYGHPLSDGVQAIIEGSWKGKRRDDVRSSGYVLHSLEAALWCVGSSGSFSEAVLKAVNLGDDADTTGAITGQLAGAYYSLPDIPERWRKRLAWNDRIEGLADRLFTESVR</sequence>
<dbReference type="AlphaFoldDB" id="C7CJL2"/>
<dbReference type="InterPro" id="IPR029021">
    <property type="entry name" value="Prot-tyrosine_phosphatase-like"/>
</dbReference>
<proteinExistence type="predicted"/>
<reference evidence="7" key="1">
    <citation type="journal article" date="2009" name="PLoS ONE">
        <title>Methylobacterium genome sequences: a reference blueprint to investigate microbial metabolism of C1 compounds from natural and industrial sources.</title>
        <authorList>
            <person name="Vuilleumier S."/>
            <person name="Chistoserdova L."/>
            <person name="Lee M.-C."/>
            <person name="Bringel F."/>
            <person name="Lajus A."/>
            <person name="Zhou Y."/>
            <person name="Gourion B."/>
            <person name="Barbe V."/>
            <person name="Chang J."/>
            <person name="Cruveiller S."/>
            <person name="Dossat C."/>
            <person name="Gillett W."/>
            <person name="Gruffaz C."/>
            <person name="Haugen E."/>
            <person name="Hourcade E."/>
            <person name="Levy R."/>
            <person name="Mangenot S."/>
            <person name="Muller E."/>
            <person name="Nadalig T."/>
            <person name="Pagni M."/>
            <person name="Penny C."/>
            <person name="Peyraud R."/>
            <person name="Robinson D.G."/>
            <person name="Roche D."/>
            <person name="Rouy Z."/>
            <person name="Saenampechek C."/>
            <person name="Salvignol G."/>
            <person name="Vallenet D."/>
            <person name="Wu Z."/>
            <person name="Marx C.J."/>
            <person name="Vorholt J.A."/>
            <person name="Olson M.V."/>
            <person name="Kaul R."/>
            <person name="Weissenbach J."/>
            <person name="Medigue C."/>
            <person name="Lidstrom M.E."/>
        </authorList>
    </citation>
    <scope>NUCLEOTIDE SEQUENCE [LARGE SCALE GENOMIC DNA]</scope>
    <source>
        <strain evidence="7">DSM 6343 / CIP 106787 / DM4</strain>
    </source>
</reference>
<dbReference type="Pfam" id="PF03747">
    <property type="entry name" value="ADP_ribosyl_GH"/>
    <property type="match status" value="1"/>
</dbReference>
<dbReference type="FunFam" id="3.90.190.10:FF:000157">
    <property type="entry name" value="Protein-tyrosine phosphatase"/>
    <property type="match status" value="1"/>
</dbReference>
<feature type="binding site" evidence="3">
    <location>
        <position position="478"/>
    </location>
    <ligand>
        <name>Mg(2+)</name>
        <dbReference type="ChEBI" id="CHEBI:18420"/>
        <label>1</label>
    </ligand>
</feature>
<comment type="cofactor">
    <cofactor evidence="3">
        <name>Mg(2+)</name>
        <dbReference type="ChEBI" id="CHEBI:18420"/>
    </cofactor>
    <text evidence="3">Binds 2 magnesium ions per subunit.</text>
</comment>
<dbReference type="InterPro" id="IPR000387">
    <property type="entry name" value="Tyr_Pase_dom"/>
</dbReference>
<dbReference type="KEGG" id="mdi:METDI1913"/>
<dbReference type="Gene3D" id="3.90.190.10">
    <property type="entry name" value="Protein tyrosine phosphatase superfamily"/>
    <property type="match status" value="1"/>
</dbReference>
<keyword evidence="3" id="KW-0460">Magnesium</keyword>
<evidence type="ECO:0000259" key="4">
    <source>
        <dbReference type="PROSITE" id="PS50056"/>
    </source>
</evidence>
<dbReference type="GO" id="GO:0046872">
    <property type="term" value="F:metal ion binding"/>
    <property type="evidence" value="ECO:0007669"/>
    <property type="project" value="UniProtKB-KW"/>
</dbReference>
<keyword evidence="2" id="KW-0378">Hydrolase</keyword>
<dbReference type="InterPro" id="IPR057023">
    <property type="entry name" value="PTP-SAK"/>
</dbReference>
<evidence type="ECO:0000256" key="1">
    <source>
        <dbReference type="ARBA" id="ARBA00013064"/>
    </source>
</evidence>
<feature type="binding site" evidence="3">
    <location>
        <position position="479"/>
    </location>
    <ligand>
        <name>Mg(2+)</name>
        <dbReference type="ChEBI" id="CHEBI:18420"/>
        <label>1</label>
    </ligand>
</feature>
<dbReference type="InterPro" id="IPR005502">
    <property type="entry name" value="Ribosyl_crysJ1"/>
</dbReference>
<dbReference type="PROSITE" id="PS50056">
    <property type="entry name" value="TYR_PHOSPHATASE_2"/>
    <property type="match status" value="1"/>
</dbReference>
<dbReference type="PROSITE" id="PS50206">
    <property type="entry name" value="RHODANESE_3"/>
    <property type="match status" value="1"/>
</dbReference>
<evidence type="ECO:0000259" key="5">
    <source>
        <dbReference type="PROSITE" id="PS50206"/>
    </source>
</evidence>
<dbReference type="GO" id="GO:0004725">
    <property type="term" value="F:protein tyrosine phosphatase activity"/>
    <property type="evidence" value="ECO:0007669"/>
    <property type="project" value="UniProtKB-EC"/>
</dbReference>
<feature type="binding site" evidence="3">
    <location>
        <position position="276"/>
    </location>
    <ligand>
        <name>Mg(2+)</name>
        <dbReference type="ChEBI" id="CHEBI:18420"/>
        <label>1</label>
    </ligand>
</feature>
<dbReference type="SUPFAM" id="SSF52799">
    <property type="entry name" value="(Phosphotyrosine protein) phosphatases II"/>
    <property type="match status" value="1"/>
</dbReference>
<dbReference type="SUPFAM" id="SSF101478">
    <property type="entry name" value="ADP-ribosylglycohydrolase"/>
    <property type="match status" value="1"/>
</dbReference>
<evidence type="ECO:0000256" key="3">
    <source>
        <dbReference type="PIRSR" id="PIRSR605502-1"/>
    </source>
</evidence>
<gene>
    <name evidence="6" type="ORF">METD_I1913</name>
</gene>
<dbReference type="Pfam" id="PF22784">
    <property type="entry name" value="PTP-SAK"/>
    <property type="match status" value="1"/>
</dbReference>
<feature type="binding site" evidence="3">
    <location>
        <position position="278"/>
    </location>
    <ligand>
        <name>Mg(2+)</name>
        <dbReference type="ChEBI" id="CHEBI:18420"/>
        <label>1</label>
    </ligand>
</feature>
<keyword evidence="3" id="KW-0479">Metal-binding</keyword>
<accession>C7CJL2</accession>
<dbReference type="EC" id="3.1.3.48" evidence="1"/>
<dbReference type="Gene3D" id="1.10.4080.10">
    <property type="entry name" value="ADP-ribosylation/Crystallin J1"/>
    <property type="match status" value="1"/>
</dbReference>
<dbReference type="Proteomes" id="UP000008070">
    <property type="component" value="Chromosome"/>
</dbReference>
<name>C7CJL2_METED</name>
<dbReference type="InterPro" id="IPR050792">
    <property type="entry name" value="ADP-ribosylglycohydrolase"/>
</dbReference>
<feature type="domain" description="Rhodanese" evidence="5">
    <location>
        <begin position="124"/>
        <end position="211"/>
    </location>
</feature>
<feature type="binding site" evidence="3">
    <location>
        <position position="277"/>
    </location>
    <ligand>
        <name>Mg(2+)</name>
        <dbReference type="ChEBI" id="CHEBI:18420"/>
        <label>1</label>
    </ligand>
</feature>